<dbReference type="Proteomes" id="UP001597116">
    <property type="component" value="Unassembled WGS sequence"/>
</dbReference>
<evidence type="ECO:0000256" key="1">
    <source>
        <dbReference type="ARBA" id="ARBA00022737"/>
    </source>
</evidence>
<dbReference type="SUPFAM" id="SSF63829">
    <property type="entry name" value="Calcium-dependent phosphotriesterase"/>
    <property type="match status" value="1"/>
</dbReference>
<keyword evidence="5" id="KW-1185">Reference proteome</keyword>
<gene>
    <name evidence="4" type="ORF">ACFQ4C_20190</name>
</gene>
<organism evidence="4 5">
    <name type="scientific">Larkinella insperata</name>
    <dbReference type="NCBI Taxonomy" id="332158"/>
    <lineage>
        <taxon>Bacteria</taxon>
        <taxon>Pseudomonadati</taxon>
        <taxon>Bacteroidota</taxon>
        <taxon>Cytophagia</taxon>
        <taxon>Cytophagales</taxon>
        <taxon>Spirosomataceae</taxon>
        <taxon>Larkinella</taxon>
    </lineage>
</organism>
<reference evidence="5" key="1">
    <citation type="journal article" date="2019" name="Int. J. Syst. Evol. Microbiol.">
        <title>The Global Catalogue of Microorganisms (GCM) 10K type strain sequencing project: providing services to taxonomists for standard genome sequencing and annotation.</title>
        <authorList>
            <consortium name="The Broad Institute Genomics Platform"/>
            <consortium name="The Broad Institute Genome Sequencing Center for Infectious Disease"/>
            <person name="Wu L."/>
            <person name="Ma J."/>
        </authorList>
    </citation>
    <scope>NUCLEOTIDE SEQUENCE [LARGE SCALE GENOMIC DNA]</scope>
    <source>
        <strain evidence="5">CCUG 55608</strain>
    </source>
</reference>
<dbReference type="CDD" id="cd05819">
    <property type="entry name" value="NHL"/>
    <property type="match status" value="1"/>
</dbReference>
<feature type="repeat" description="NHL" evidence="2">
    <location>
        <begin position="176"/>
        <end position="212"/>
    </location>
</feature>
<evidence type="ECO:0000313" key="5">
    <source>
        <dbReference type="Proteomes" id="UP001597116"/>
    </source>
</evidence>
<dbReference type="PANTHER" id="PTHR24104">
    <property type="entry name" value="E3 UBIQUITIN-PROTEIN LIGASE NHLRC1-RELATED"/>
    <property type="match status" value="1"/>
</dbReference>
<dbReference type="InterPro" id="IPR001258">
    <property type="entry name" value="NHL_repeat"/>
</dbReference>
<sequence>MEKNASPLLALVYGVFFFSTCLSQAQVSITGDPCVGATLTLQAGSGVPKRIDWYLGNTLLQVNSTWQAEGVVVTGGNGSNLSPIALDVFVDHQKNIYVLEDGSQRVQKWVPGATAGVTVAGGNGKGSEMNQFFSPSSIWVDESGSVYVVDYAKNRVQKWAPGATVGVTVAGGNGEGSAANQFSGPRAICMDKAGNMYIADRWNHRVQKWAPGATTGQTVAGGNGKGSGDNQFYEPMDIGIDHKGNLYVIDQFNNRVQKWAPGATTGQTVIGKMGKGKTASQSDFFSAISVDSEGNIYVVDRGNYRVQRWSPNASYGITVAGGNGFGAAPNQIRSTFGLWADNSGNVYVADLVGNGIRRFGRQSQATSTFLTYRSGVHKAVVTLEGSATQVVANHQVDTIPRRPQSITGPFNVIAGQKNLAYSVKNSAPGDKYDWVVPGDATITAGQGTAQITVNWGLYSGGVGVVAHNHCGAAPMRAMSVVVNPPPATGNYEGFLDKVECGTIRGWVWDSKQPNTPLPVEFSADGIVIGSTLANIYRQDIKAAGKGNGEHVYNFRTPEHIKDGKSHSISARVLGTSYVLKWAPKTVECPSPFRLSQSETANDADWSAVLLGNPISSGEVDVELKNAQGQTLSLEVIDAQGQLLKKITPVQPTSNLERFRLSLDHRSNEILLLRIVTSTKSKTLKLTTKD</sequence>
<name>A0ABW3QB22_9BACT</name>
<protein>
    <recommendedName>
        <fullName evidence="3">PKD-like domain-containing protein</fullName>
    </recommendedName>
</protein>
<evidence type="ECO:0000259" key="3">
    <source>
        <dbReference type="Pfam" id="PF19408"/>
    </source>
</evidence>
<dbReference type="InterPro" id="IPR011042">
    <property type="entry name" value="6-blade_b-propeller_TolB-like"/>
</dbReference>
<dbReference type="Gene3D" id="2.120.10.30">
    <property type="entry name" value="TolB, C-terminal domain"/>
    <property type="match status" value="2"/>
</dbReference>
<dbReference type="PANTHER" id="PTHR24104:SF25">
    <property type="entry name" value="PROTEIN LIN-41"/>
    <property type="match status" value="1"/>
</dbReference>
<proteinExistence type="predicted"/>
<dbReference type="Pfam" id="PF19408">
    <property type="entry name" value="PKD_6"/>
    <property type="match status" value="1"/>
</dbReference>
<keyword evidence="1" id="KW-0677">Repeat</keyword>
<feature type="domain" description="PKD-like" evidence="3">
    <location>
        <begin position="400"/>
        <end position="479"/>
    </location>
</feature>
<dbReference type="InterPro" id="IPR045829">
    <property type="entry name" value="PKD_6"/>
</dbReference>
<dbReference type="EMBL" id="JBHTLP010000011">
    <property type="protein sequence ID" value="MFD1143457.1"/>
    <property type="molecule type" value="Genomic_DNA"/>
</dbReference>
<comment type="caution">
    <text evidence="4">The sequence shown here is derived from an EMBL/GenBank/DDBJ whole genome shotgun (WGS) entry which is preliminary data.</text>
</comment>
<evidence type="ECO:0000256" key="2">
    <source>
        <dbReference type="PROSITE-ProRule" id="PRU00504"/>
    </source>
</evidence>
<accession>A0ABW3QB22</accession>
<dbReference type="InterPro" id="IPR050952">
    <property type="entry name" value="TRIM-NHL_E3_ligases"/>
</dbReference>
<dbReference type="Pfam" id="PF01436">
    <property type="entry name" value="NHL"/>
    <property type="match status" value="1"/>
</dbReference>
<evidence type="ECO:0000313" key="4">
    <source>
        <dbReference type="EMBL" id="MFD1143457.1"/>
    </source>
</evidence>
<dbReference type="PROSITE" id="PS51125">
    <property type="entry name" value="NHL"/>
    <property type="match status" value="1"/>
</dbReference>
<dbReference type="RefSeq" id="WP_265991418.1">
    <property type="nucleotide sequence ID" value="NZ_CP110973.1"/>
</dbReference>